<name>A0A3N0GNV3_9ACTN</name>
<organism evidence="5 6">
    <name type="scientific">Nocardioides pocheonensis</name>
    <dbReference type="NCBI Taxonomy" id="661485"/>
    <lineage>
        <taxon>Bacteria</taxon>
        <taxon>Bacillati</taxon>
        <taxon>Actinomycetota</taxon>
        <taxon>Actinomycetes</taxon>
        <taxon>Propionibacteriales</taxon>
        <taxon>Nocardioidaceae</taxon>
        <taxon>Nocardioides</taxon>
    </lineage>
</organism>
<dbReference type="GO" id="GO:0035556">
    <property type="term" value="P:intracellular signal transduction"/>
    <property type="evidence" value="ECO:0007669"/>
    <property type="project" value="InterPro"/>
</dbReference>
<keyword evidence="6" id="KW-1185">Reference proteome</keyword>
<evidence type="ECO:0000313" key="6">
    <source>
        <dbReference type="Proteomes" id="UP000279994"/>
    </source>
</evidence>
<dbReference type="Pfam" id="PF13191">
    <property type="entry name" value="AAA_16"/>
    <property type="match status" value="1"/>
</dbReference>
<evidence type="ECO:0000256" key="3">
    <source>
        <dbReference type="SAM" id="MobiDB-lite"/>
    </source>
</evidence>
<dbReference type="CDD" id="cd07302">
    <property type="entry name" value="CHD"/>
    <property type="match status" value="2"/>
</dbReference>
<dbReference type="PROSITE" id="PS50125">
    <property type="entry name" value="GUANYLATE_CYCLASE_2"/>
    <property type="match status" value="2"/>
</dbReference>
<sequence>MADPLPPNPPQLVPGRSGESAAGADQNGFCPACAASPPYSGPRRSGSARCPGGGRDHGRAQHMNASRALAPYVPRLVVEWLGTDPEAHHRRIAGSLAFVDISGFTALTERLARKGHVGAEEMSDALDATFSHLLGVADRFDADLVKWGGDAVLLLFSGEGHAARACAAAYGMRARLREVGQLRTSAGNIRLRMSVGIHSGEFDFFLVGDPHLHRELLVTGPAASETARLEGVAQAGQVVVSATTAAQIGDAALGDRVDPQGWLLRRAPAVAEEPARDRPEVDPGVDVSQVLSVAIREHLLAGPGTPEHRTIAVGFVQFAGTDALLAEEGPEATATALDDCMRNVSQAAAAHGVTFFETDINADGGKIMLTAGAPRTAGHDADRLLRTARQILDHAGRLPLRIGVNTGHVFSGDFGPPFRRTYSVKGDAINLAARIMGKASPGELLATRPAYEHSETRFETTDVGPFTLKGKARPVAAVSVGAVLGGRERRTGQENVLVGREEEMALLRRALEDARSSGRGGVVQLLGEPGIGKSRLMQELAGSADDTRVQRIVCDEYQSATPYAAFSMLLRDLLGLTDDSSPEAAALVLTALVEEVAPQLTEWAPLLGDVLDVDVPETTATAELDDEFRKARLESTVLGLLRALLTGPTLVTVDDAQHMDPASADLLSGLAAEAGRQPWLLVVSRRDQPLGWIPRDDLDSLELRVSPLGADDAMRLALSAAGGQTLPRPTLAALAQKAGGNPLFLESLVSQTGPTGALEALPESIEEVVAAQIDQLSPMQRSVLRHAAVLGSQFAAGELAALLPDLATSLDEQLRDGLADFLVPAERGSELRFRHGLIREVAYQGLAYQARRRMHDQVGLAMERTHAATRPELLSFHFLHAGRYDRAFRYARTAGDQARRMYANTEATELFSRAVEASRRLPRDAVVHREVGQVLEALGDCWFVIGHTDAAADAYRQAHRYLRDDVFESARIVTKLATVDQRLRKFPQAMRRLRRELRTFDGRRGAGSHRARSALQRRYAISKINQGRVEDAIAWGTAAVEEAKRSGDPATLAPAYTTLHGIYLASGRDSYRTLGTLALQAYVEIDDLAGQAQCTNNLAVEALEDNRWVEAATMFRSAADLYRRLGDTDNEGVALCNHAEVLVDQGRYDEAGPLLDDALATARSVSDDELVALVLRQQGRARSRASDPEAGLVLLDEARALFEKIDAPDEAAHTGLAIAEAMLLGGQVAAAVDCADELLAAGSVEHLEADLRALRGLALLRLGHVEDAIEEFGRGVEAGRSADRTHAYALSCLGLARAGVEDAAQWHDRGATALRQLGVVALPLLDAEGDLATR</sequence>
<dbReference type="InterPro" id="IPR011990">
    <property type="entry name" value="TPR-like_helical_dom_sf"/>
</dbReference>
<dbReference type="GO" id="GO:0009190">
    <property type="term" value="P:cyclic nucleotide biosynthetic process"/>
    <property type="evidence" value="ECO:0007669"/>
    <property type="project" value="InterPro"/>
</dbReference>
<dbReference type="InterPro" id="IPR019734">
    <property type="entry name" value="TPR_rpt"/>
</dbReference>
<feature type="compositionally biased region" description="Pro residues" evidence="3">
    <location>
        <begin position="1"/>
        <end position="12"/>
    </location>
</feature>
<dbReference type="GO" id="GO:0005737">
    <property type="term" value="C:cytoplasm"/>
    <property type="evidence" value="ECO:0007669"/>
    <property type="project" value="TreeGrafter"/>
</dbReference>
<dbReference type="Gene3D" id="1.25.40.10">
    <property type="entry name" value="Tetratricopeptide repeat domain"/>
    <property type="match status" value="2"/>
</dbReference>
<dbReference type="Gene3D" id="3.30.70.1230">
    <property type="entry name" value="Nucleotide cyclase"/>
    <property type="match status" value="2"/>
</dbReference>
<evidence type="ECO:0000256" key="1">
    <source>
        <dbReference type="ARBA" id="ARBA00022741"/>
    </source>
</evidence>
<dbReference type="SMART" id="SM00028">
    <property type="entry name" value="TPR"/>
    <property type="match status" value="5"/>
</dbReference>
<dbReference type="SUPFAM" id="SSF55073">
    <property type="entry name" value="Nucleotide cyclase"/>
    <property type="match status" value="2"/>
</dbReference>
<dbReference type="Proteomes" id="UP000279994">
    <property type="component" value="Unassembled WGS sequence"/>
</dbReference>
<dbReference type="SMART" id="SM00044">
    <property type="entry name" value="CYCc"/>
    <property type="match status" value="1"/>
</dbReference>
<dbReference type="PANTHER" id="PTHR16305">
    <property type="entry name" value="TESTICULAR SOLUBLE ADENYLYL CYCLASE"/>
    <property type="match status" value="1"/>
</dbReference>
<feature type="region of interest" description="Disordered" evidence="3">
    <location>
        <begin position="1"/>
        <end position="60"/>
    </location>
</feature>
<dbReference type="Pfam" id="PF13424">
    <property type="entry name" value="TPR_12"/>
    <property type="match status" value="1"/>
</dbReference>
<reference evidence="5 6" key="1">
    <citation type="submission" date="2018-11" db="EMBL/GenBank/DDBJ databases">
        <authorList>
            <person name="Li F."/>
        </authorList>
    </citation>
    <scope>NUCLEOTIDE SEQUENCE [LARGE SCALE GENOMIC DNA]</scope>
    <source>
        <strain evidence="5 6">Gsoil 818</strain>
    </source>
</reference>
<gene>
    <name evidence="5" type="ORF">EFL26_12735</name>
</gene>
<dbReference type="Pfam" id="PF00211">
    <property type="entry name" value="Guanylate_cyc"/>
    <property type="match status" value="2"/>
</dbReference>
<dbReference type="SUPFAM" id="SSF52540">
    <property type="entry name" value="P-loop containing nucleoside triphosphate hydrolases"/>
    <property type="match status" value="1"/>
</dbReference>
<proteinExistence type="predicted"/>
<evidence type="ECO:0000256" key="2">
    <source>
        <dbReference type="ARBA" id="ARBA00022840"/>
    </source>
</evidence>
<dbReference type="InterPro" id="IPR027417">
    <property type="entry name" value="P-loop_NTPase"/>
</dbReference>
<feature type="domain" description="Guanylate cyclase" evidence="4">
    <location>
        <begin position="312"/>
        <end position="436"/>
    </location>
</feature>
<feature type="compositionally biased region" description="Low complexity" evidence="3">
    <location>
        <begin position="34"/>
        <end position="49"/>
    </location>
</feature>
<dbReference type="InterPro" id="IPR041664">
    <property type="entry name" value="AAA_16"/>
</dbReference>
<dbReference type="InterPro" id="IPR029787">
    <property type="entry name" value="Nucleotide_cyclase"/>
</dbReference>
<feature type="domain" description="Guanylate cyclase" evidence="4">
    <location>
        <begin position="95"/>
        <end position="230"/>
    </location>
</feature>
<dbReference type="SUPFAM" id="SSF48452">
    <property type="entry name" value="TPR-like"/>
    <property type="match status" value="2"/>
</dbReference>
<accession>A0A3N0GNV3</accession>
<evidence type="ECO:0000259" key="4">
    <source>
        <dbReference type="PROSITE" id="PS50125"/>
    </source>
</evidence>
<dbReference type="GO" id="GO:0004016">
    <property type="term" value="F:adenylate cyclase activity"/>
    <property type="evidence" value="ECO:0007669"/>
    <property type="project" value="UniProtKB-ARBA"/>
</dbReference>
<dbReference type="PANTHER" id="PTHR16305:SF28">
    <property type="entry name" value="GUANYLATE CYCLASE DOMAIN-CONTAINING PROTEIN"/>
    <property type="match status" value="1"/>
</dbReference>
<keyword evidence="1" id="KW-0547">Nucleotide-binding</keyword>
<protein>
    <submittedName>
        <fullName evidence="5">Adenylate/guanylate cyclase domain-containing protein</fullName>
    </submittedName>
</protein>
<comment type="caution">
    <text evidence="5">The sequence shown here is derived from an EMBL/GenBank/DDBJ whole genome shotgun (WGS) entry which is preliminary data.</text>
</comment>
<dbReference type="EMBL" id="RJSF01000040">
    <property type="protein sequence ID" value="RNM13828.1"/>
    <property type="molecule type" value="Genomic_DNA"/>
</dbReference>
<evidence type="ECO:0000313" key="5">
    <source>
        <dbReference type="EMBL" id="RNM13828.1"/>
    </source>
</evidence>
<dbReference type="Gene3D" id="3.40.50.300">
    <property type="entry name" value="P-loop containing nucleotide triphosphate hydrolases"/>
    <property type="match status" value="1"/>
</dbReference>
<dbReference type="InterPro" id="IPR001054">
    <property type="entry name" value="A/G_cyclase"/>
</dbReference>
<dbReference type="OrthoDB" id="5476461at2"/>
<dbReference type="GO" id="GO:0005524">
    <property type="term" value="F:ATP binding"/>
    <property type="evidence" value="ECO:0007669"/>
    <property type="project" value="UniProtKB-KW"/>
</dbReference>
<keyword evidence="2" id="KW-0067">ATP-binding</keyword>